<dbReference type="AlphaFoldDB" id="A0A918XIP8"/>
<evidence type="ECO:0000313" key="3">
    <source>
        <dbReference type="Proteomes" id="UP000644693"/>
    </source>
</evidence>
<keyword evidence="3" id="KW-1185">Reference proteome</keyword>
<dbReference type="Gene3D" id="1.20.120.520">
    <property type="entry name" value="nmb1532 protein domain like"/>
    <property type="match status" value="1"/>
</dbReference>
<dbReference type="Proteomes" id="UP000644693">
    <property type="component" value="Unassembled WGS sequence"/>
</dbReference>
<dbReference type="InterPro" id="IPR012312">
    <property type="entry name" value="Hemerythrin-like"/>
</dbReference>
<evidence type="ECO:0000259" key="1">
    <source>
        <dbReference type="Pfam" id="PF01814"/>
    </source>
</evidence>
<reference evidence="2" key="1">
    <citation type="journal article" date="2014" name="Int. J. Syst. Evol. Microbiol.">
        <title>Complete genome sequence of Corynebacterium casei LMG S-19264T (=DSM 44701T), isolated from a smear-ripened cheese.</title>
        <authorList>
            <consortium name="US DOE Joint Genome Institute (JGI-PGF)"/>
            <person name="Walter F."/>
            <person name="Albersmeier A."/>
            <person name="Kalinowski J."/>
            <person name="Ruckert C."/>
        </authorList>
    </citation>
    <scope>NUCLEOTIDE SEQUENCE</scope>
    <source>
        <strain evidence="2">KCTC 23430</strain>
    </source>
</reference>
<dbReference type="PANTHER" id="PTHR39966:SF1">
    <property type="entry name" value="HEMERYTHRIN-LIKE DOMAIN-CONTAINING PROTEIN"/>
    <property type="match status" value="1"/>
</dbReference>
<dbReference type="PANTHER" id="PTHR39966">
    <property type="entry name" value="BLL2471 PROTEIN-RELATED"/>
    <property type="match status" value="1"/>
</dbReference>
<accession>A0A918XIP8</accession>
<evidence type="ECO:0000313" key="2">
    <source>
        <dbReference type="EMBL" id="GHD34055.1"/>
    </source>
</evidence>
<gene>
    <name evidence="2" type="ORF">GCM10007053_19290</name>
</gene>
<reference evidence="2" key="2">
    <citation type="submission" date="2020-09" db="EMBL/GenBank/DDBJ databases">
        <authorList>
            <person name="Sun Q."/>
            <person name="Kim S."/>
        </authorList>
    </citation>
    <scope>NUCLEOTIDE SEQUENCE</scope>
    <source>
        <strain evidence="2">KCTC 23430</strain>
    </source>
</reference>
<name>A0A918XIP8_9GAMM</name>
<feature type="domain" description="Hemerythrin-like" evidence="1">
    <location>
        <begin position="28"/>
        <end position="160"/>
    </location>
</feature>
<dbReference type="GO" id="GO:0005886">
    <property type="term" value="C:plasma membrane"/>
    <property type="evidence" value="ECO:0007669"/>
    <property type="project" value="TreeGrafter"/>
</dbReference>
<sequence>MARTVAPGYERAAWTKAAPVAGAEPPTITALKAEHRHVAAIMALMSDQLDAIERGELAETHVLYETMHYMVSWPDQFHHPREDLIYGLVAELNGEAADNVDSLQREHDEMAKRGRELLGIIQDWRDGTASGATVVQNGRDYIQQTYRHMNSEEQLVFPQIAAVLSPADWRELAASDQLRPMGDPVFGPRVQREFRNMARKLRRGERGAMTEWIGIDALLESVNVVSMAADSSRSLTGEHARRAWDESMSILKEKPLTAPWRCALNNTRISLDLMGELAGVS</sequence>
<protein>
    <recommendedName>
        <fullName evidence="1">Hemerythrin-like domain-containing protein</fullName>
    </recommendedName>
</protein>
<organism evidence="2 3">
    <name type="scientific">Parahalioglobus pacificus</name>
    <dbReference type="NCBI Taxonomy" id="930806"/>
    <lineage>
        <taxon>Bacteria</taxon>
        <taxon>Pseudomonadati</taxon>
        <taxon>Pseudomonadota</taxon>
        <taxon>Gammaproteobacteria</taxon>
        <taxon>Cellvibrionales</taxon>
        <taxon>Halieaceae</taxon>
        <taxon>Parahalioglobus</taxon>
    </lineage>
</organism>
<dbReference type="EMBL" id="BMYM01000002">
    <property type="protein sequence ID" value="GHD34055.1"/>
    <property type="molecule type" value="Genomic_DNA"/>
</dbReference>
<proteinExistence type="predicted"/>
<dbReference type="RefSeq" id="WP_229802699.1">
    <property type="nucleotide sequence ID" value="NZ_BMYM01000002.1"/>
</dbReference>
<comment type="caution">
    <text evidence="2">The sequence shown here is derived from an EMBL/GenBank/DDBJ whole genome shotgun (WGS) entry which is preliminary data.</text>
</comment>
<dbReference type="Pfam" id="PF01814">
    <property type="entry name" value="Hemerythrin"/>
    <property type="match status" value="1"/>
</dbReference>